<keyword evidence="2" id="KW-1185">Reference proteome</keyword>
<evidence type="ECO:0000313" key="2">
    <source>
        <dbReference type="Proteomes" id="UP000308874"/>
    </source>
</evidence>
<dbReference type="Proteomes" id="UP000308874">
    <property type="component" value="Segment"/>
</dbReference>
<protein>
    <submittedName>
        <fullName evidence="1">Structural protein</fullName>
    </submittedName>
</protein>
<accession>A0A4Y5FEK0</accession>
<evidence type="ECO:0000313" key="1">
    <source>
        <dbReference type="EMBL" id="QBJ03472.1"/>
    </source>
</evidence>
<dbReference type="EMBL" id="MK504443">
    <property type="protein sequence ID" value="QBJ03472.1"/>
    <property type="molecule type" value="Genomic_DNA"/>
</dbReference>
<name>A0A4Y5FEK0_9CAUD</name>
<proteinExistence type="predicted"/>
<reference evidence="1 2" key="1">
    <citation type="submission" date="2019-02" db="EMBL/GenBank/DDBJ databases">
        <title>Isolation of virulent Lactobacillus brevis phages.</title>
        <authorList>
            <person name="Feyereisen M."/>
            <person name="Mahony J."/>
            <person name="O'Sullivan T."/>
            <person name="van Sinderen D."/>
        </authorList>
    </citation>
    <scope>NUCLEOTIDE SEQUENCE [LARGE SCALE GENOMIC DNA]</scope>
</reference>
<gene>
    <name evidence="1" type="ORF">B521_0122</name>
</gene>
<organism evidence="1 2">
    <name type="scientific">Lactobacillus phage 521B</name>
    <dbReference type="NCBI Taxonomy" id="2510942"/>
    <lineage>
        <taxon>Viruses</taxon>
        <taxon>Duplodnaviria</taxon>
        <taxon>Heunggongvirae</taxon>
        <taxon>Uroviricota</taxon>
        <taxon>Caudoviricetes</taxon>
        <taxon>Herelleviridae</taxon>
        <taxon>Tybeckvirus</taxon>
        <taxon>Tybeckvirus tv521B</taxon>
    </lineage>
</organism>
<sequence>MPKINVFKKNGSLIQTVDVSDASKGFDITGLGYNTEYQANDIFLQWVSDDGRTSNKVPLPSGFVTGEESATVAPTTVTPTTVAPTTTINPSK</sequence>